<feature type="signal peptide" evidence="2">
    <location>
        <begin position="1"/>
        <end position="20"/>
    </location>
</feature>
<name>A0A197K890_9FUNG</name>
<sequence>MKFILAPLLTMAMLASLVKAAAPDNEHTIDYSKYIIKGPISEIYAYWPDKKDSDPNTRVVELLMPSTGRTFPYRLHYKDPKDNKYDLSVAEDAEEALAVTEEERSTMGEMTGAEYDSMDLDSKIMMSVYLDEDDKVVYMAQGPTVPTSYKDMLVQQEAFVRHLHRKLDPNTPGIEDLKDPGSILAQALLNKLALEGPDALEEAKNDVTMVKLLDGLYDSVDDYYEEKAALEAKVAEEEKENEDGKMEKRHNKPRHDPSHKKKN</sequence>
<evidence type="ECO:0000256" key="2">
    <source>
        <dbReference type="SAM" id="SignalP"/>
    </source>
</evidence>
<keyword evidence="2" id="KW-0732">Signal</keyword>
<evidence type="ECO:0000313" key="3">
    <source>
        <dbReference type="EMBL" id="OAQ32916.1"/>
    </source>
</evidence>
<reference evidence="3 4" key="1">
    <citation type="submission" date="2016-05" db="EMBL/GenBank/DDBJ databases">
        <title>Genome sequencing reveals origins of a unique bacterial endosymbiosis in the earliest lineages of terrestrial Fungi.</title>
        <authorList>
            <consortium name="DOE Joint Genome Institute"/>
            <person name="Uehling J."/>
            <person name="Gryganskyi A."/>
            <person name="Hameed K."/>
            <person name="Tschaplinski T."/>
            <person name="Misztal P."/>
            <person name="Wu S."/>
            <person name="Desiro A."/>
            <person name="Vande Pol N."/>
            <person name="Du Z.-Y."/>
            <person name="Zienkiewicz A."/>
            <person name="Zienkiewicz K."/>
            <person name="Morin E."/>
            <person name="Tisserant E."/>
            <person name="Splivallo R."/>
            <person name="Hainaut M."/>
            <person name="Henrissat B."/>
            <person name="Ohm R."/>
            <person name="Kuo A."/>
            <person name="Yan J."/>
            <person name="Lipzen A."/>
            <person name="Nolan M."/>
            <person name="Labutti K."/>
            <person name="Barry K."/>
            <person name="Goldstein A."/>
            <person name="Labbe J."/>
            <person name="Schadt C."/>
            <person name="Tuskan G."/>
            <person name="Grigoriev I."/>
            <person name="Martin F."/>
            <person name="Vilgalys R."/>
            <person name="Bonito G."/>
        </authorList>
    </citation>
    <scope>NUCLEOTIDE SEQUENCE [LARGE SCALE GENOMIC DNA]</scope>
    <source>
        <strain evidence="3 4">AG-77</strain>
    </source>
</reference>
<feature type="compositionally biased region" description="Basic and acidic residues" evidence="1">
    <location>
        <begin position="234"/>
        <end position="246"/>
    </location>
</feature>
<organism evidence="3 4">
    <name type="scientific">Linnemannia elongata AG-77</name>
    <dbReference type="NCBI Taxonomy" id="1314771"/>
    <lineage>
        <taxon>Eukaryota</taxon>
        <taxon>Fungi</taxon>
        <taxon>Fungi incertae sedis</taxon>
        <taxon>Mucoromycota</taxon>
        <taxon>Mortierellomycotina</taxon>
        <taxon>Mortierellomycetes</taxon>
        <taxon>Mortierellales</taxon>
        <taxon>Mortierellaceae</taxon>
        <taxon>Linnemannia</taxon>
    </lineage>
</organism>
<feature type="region of interest" description="Disordered" evidence="1">
    <location>
        <begin position="234"/>
        <end position="263"/>
    </location>
</feature>
<feature type="compositionally biased region" description="Basic residues" evidence="1">
    <location>
        <begin position="247"/>
        <end position="263"/>
    </location>
</feature>
<proteinExistence type="predicted"/>
<protein>
    <submittedName>
        <fullName evidence="3">Uncharacterized protein</fullName>
    </submittedName>
</protein>
<dbReference type="OrthoDB" id="2385577at2759"/>
<evidence type="ECO:0000256" key="1">
    <source>
        <dbReference type="SAM" id="MobiDB-lite"/>
    </source>
</evidence>
<accession>A0A197K890</accession>
<dbReference type="AlphaFoldDB" id="A0A197K890"/>
<keyword evidence="4" id="KW-1185">Reference proteome</keyword>
<evidence type="ECO:0000313" key="4">
    <source>
        <dbReference type="Proteomes" id="UP000078512"/>
    </source>
</evidence>
<dbReference type="EMBL" id="KV442023">
    <property type="protein sequence ID" value="OAQ32916.1"/>
    <property type="molecule type" value="Genomic_DNA"/>
</dbReference>
<feature type="chain" id="PRO_5008276663" evidence="2">
    <location>
        <begin position="21"/>
        <end position="263"/>
    </location>
</feature>
<gene>
    <name evidence="3" type="ORF">K457DRAFT_123089</name>
</gene>
<dbReference type="Proteomes" id="UP000078512">
    <property type="component" value="Unassembled WGS sequence"/>
</dbReference>